<name>A0A8T3BN09_DENNO</name>
<gene>
    <name evidence="2" type="ORF">KFK09_009308</name>
</gene>
<evidence type="ECO:0000313" key="3">
    <source>
        <dbReference type="Proteomes" id="UP000829196"/>
    </source>
</evidence>
<dbReference type="InterPro" id="IPR025558">
    <property type="entry name" value="DUF4283"/>
</dbReference>
<dbReference type="Proteomes" id="UP000829196">
    <property type="component" value="Unassembled WGS sequence"/>
</dbReference>
<protein>
    <recommendedName>
        <fullName evidence="1">DUF4283 domain-containing protein</fullName>
    </recommendedName>
</protein>
<dbReference type="InterPro" id="IPR040256">
    <property type="entry name" value="At4g02000-like"/>
</dbReference>
<feature type="domain" description="DUF4283" evidence="1">
    <location>
        <begin position="68"/>
        <end position="149"/>
    </location>
</feature>
<dbReference type="PANTHER" id="PTHR31286:SF180">
    <property type="entry name" value="OS10G0362600 PROTEIN"/>
    <property type="match status" value="1"/>
</dbReference>
<dbReference type="SMR" id="A0A8T3BN09"/>
<evidence type="ECO:0000259" key="1">
    <source>
        <dbReference type="Pfam" id="PF14111"/>
    </source>
</evidence>
<accession>A0A8T3BN09</accession>
<reference evidence="2" key="1">
    <citation type="journal article" date="2022" name="Front. Genet.">
        <title>Chromosome-Scale Assembly of the Dendrobium nobile Genome Provides Insights Into the Molecular Mechanism of the Biosynthesis of the Medicinal Active Ingredient of Dendrobium.</title>
        <authorList>
            <person name="Xu Q."/>
            <person name="Niu S.-C."/>
            <person name="Li K.-L."/>
            <person name="Zheng P.-J."/>
            <person name="Zhang X.-J."/>
            <person name="Jia Y."/>
            <person name="Liu Y."/>
            <person name="Niu Y.-X."/>
            <person name="Yu L.-H."/>
            <person name="Chen D.-F."/>
            <person name="Zhang G.-Q."/>
        </authorList>
    </citation>
    <scope>NUCLEOTIDE SEQUENCE</scope>
    <source>
        <tissue evidence="2">Leaf</tissue>
    </source>
</reference>
<organism evidence="2 3">
    <name type="scientific">Dendrobium nobile</name>
    <name type="common">Orchid</name>
    <dbReference type="NCBI Taxonomy" id="94219"/>
    <lineage>
        <taxon>Eukaryota</taxon>
        <taxon>Viridiplantae</taxon>
        <taxon>Streptophyta</taxon>
        <taxon>Embryophyta</taxon>
        <taxon>Tracheophyta</taxon>
        <taxon>Spermatophyta</taxon>
        <taxon>Magnoliopsida</taxon>
        <taxon>Liliopsida</taxon>
        <taxon>Asparagales</taxon>
        <taxon>Orchidaceae</taxon>
        <taxon>Epidendroideae</taxon>
        <taxon>Malaxideae</taxon>
        <taxon>Dendrobiinae</taxon>
        <taxon>Dendrobium</taxon>
    </lineage>
</organism>
<sequence>MSSPLSLSEFPPLPGANATAVVLPSVGLNFILNLTKEDPVATDFSLEFVPPSIKVPFPAEELAYGTPNWSLSLVGYSIGPRPTYLSLMNALKKAWDLKGSMDMLSLNDGFFLFKFSSPEDYNSAWTGGPWFFFGHPFILQKWTPKFKPKRDEFTSIPI</sequence>
<proteinExistence type="predicted"/>
<comment type="caution">
    <text evidence="2">The sequence shown here is derived from an EMBL/GenBank/DDBJ whole genome shotgun (WGS) entry which is preliminary data.</text>
</comment>
<dbReference type="PANTHER" id="PTHR31286">
    <property type="entry name" value="GLYCINE-RICH CELL WALL STRUCTURAL PROTEIN 1.8-LIKE"/>
    <property type="match status" value="1"/>
</dbReference>
<keyword evidence="3" id="KW-1185">Reference proteome</keyword>
<dbReference type="OrthoDB" id="1000537at2759"/>
<dbReference type="AlphaFoldDB" id="A0A8T3BN09"/>
<dbReference type="EMBL" id="JAGYWB010000007">
    <property type="protein sequence ID" value="KAI0516631.1"/>
    <property type="molecule type" value="Genomic_DNA"/>
</dbReference>
<dbReference type="Pfam" id="PF14111">
    <property type="entry name" value="DUF4283"/>
    <property type="match status" value="1"/>
</dbReference>
<evidence type="ECO:0000313" key="2">
    <source>
        <dbReference type="EMBL" id="KAI0516631.1"/>
    </source>
</evidence>